<dbReference type="FunFam" id="3.10.20.90:FF:000379">
    <property type="entry name" value="Ubiquitin/ribosomal protein CEP52"/>
    <property type="match status" value="1"/>
</dbReference>
<evidence type="ECO:0000256" key="7">
    <source>
        <dbReference type="ARBA" id="ARBA00022499"/>
    </source>
</evidence>
<dbReference type="GO" id="GO:0003729">
    <property type="term" value="F:mRNA binding"/>
    <property type="evidence" value="ECO:0007669"/>
    <property type="project" value="UniProtKB-ARBA"/>
</dbReference>
<evidence type="ECO:0000256" key="5">
    <source>
        <dbReference type="ARBA" id="ARBA00010570"/>
    </source>
</evidence>
<evidence type="ECO:0000256" key="1">
    <source>
        <dbReference type="ARBA" id="ARBA00002241"/>
    </source>
</evidence>
<dbReference type="SUPFAM" id="SSF57829">
    <property type="entry name" value="Zn-binding ribosomal proteins"/>
    <property type="match status" value="1"/>
</dbReference>
<name>A0ABC9B481_9POAL</name>
<evidence type="ECO:0000259" key="12">
    <source>
        <dbReference type="PROSITE" id="PS50053"/>
    </source>
</evidence>
<reference evidence="13" key="1">
    <citation type="submission" date="2024-10" db="EMBL/GenBank/DDBJ databases">
        <authorList>
            <person name="Ryan C."/>
        </authorList>
    </citation>
    <scope>NUCLEOTIDE SEQUENCE [LARGE SCALE GENOMIC DNA]</scope>
</reference>
<dbReference type="InterPro" id="IPR000626">
    <property type="entry name" value="Ubiquitin-like_dom"/>
</dbReference>
<dbReference type="InterPro" id="IPR038587">
    <property type="entry name" value="Ribosomal_eL40_sf"/>
</dbReference>
<dbReference type="InterPro" id="IPR029071">
    <property type="entry name" value="Ubiquitin-like_domsf"/>
</dbReference>
<keyword evidence="8" id="KW-0689">Ribosomal protein</keyword>
<gene>
    <name evidence="13" type="ORF">URODEC1_LOCUS61788</name>
</gene>
<dbReference type="PRINTS" id="PR00348">
    <property type="entry name" value="UBIQUITIN"/>
</dbReference>
<evidence type="ECO:0000256" key="2">
    <source>
        <dbReference type="ARBA" id="ARBA00004123"/>
    </source>
</evidence>
<comment type="subunit">
    <text evidence="11">Part of the 60S ribosomal subunit.</text>
</comment>
<keyword evidence="14" id="KW-1185">Reference proteome</keyword>
<dbReference type="AlphaFoldDB" id="A0ABC9B481"/>
<dbReference type="InterPro" id="IPR011332">
    <property type="entry name" value="Ribosomal_zn-bd"/>
</dbReference>
<evidence type="ECO:0000313" key="13">
    <source>
        <dbReference type="EMBL" id="CAL4994107.1"/>
    </source>
</evidence>
<evidence type="ECO:0000256" key="9">
    <source>
        <dbReference type="ARBA" id="ARBA00023242"/>
    </source>
</evidence>
<dbReference type="FunFam" id="4.10.1060.50:FF:000001">
    <property type="entry name" value="ubiquitin-60S ribosomal protein L40"/>
    <property type="match status" value="1"/>
</dbReference>
<dbReference type="SUPFAM" id="SSF54236">
    <property type="entry name" value="Ubiquitin-like"/>
    <property type="match status" value="1"/>
</dbReference>
<comment type="similarity">
    <text evidence="5">In the C-terminal section; belongs to the eukaryotic ribosomal protein eL40 family.</text>
</comment>
<dbReference type="InterPro" id="IPR019956">
    <property type="entry name" value="Ubiquitin_dom"/>
</dbReference>
<keyword evidence="6" id="KW-0963">Cytoplasm</keyword>
<dbReference type="GO" id="GO:0005840">
    <property type="term" value="C:ribosome"/>
    <property type="evidence" value="ECO:0007669"/>
    <property type="project" value="UniProtKB-KW"/>
</dbReference>
<dbReference type="EMBL" id="OZ075134">
    <property type="protein sequence ID" value="CAL4994107.1"/>
    <property type="molecule type" value="Genomic_DNA"/>
</dbReference>
<proteinExistence type="inferred from homology"/>
<dbReference type="PANTHER" id="PTHR10666">
    <property type="entry name" value="UBIQUITIN"/>
    <property type="match status" value="1"/>
</dbReference>
<dbReference type="Gene3D" id="4.10.1060.50">
    <property type="match status" value="1"/>
</dbReference>
<keyword evidence="7" id="KW-1017">Isopeptide bond</keyword>
<evidence type="ECO:0000313" key="14">
    <source>
        <dbReference type="Proteomes" id="UP001497457"/>
    </source>
</evidence>
<comment type="function">
    <text evidence="1">Component of the 60S subunit of the ribosome.</text>
</comment>
<dbReference type="InterPro" id="IPR001975">
    <property type="entry name" value="Ribosomal_eL40_dom"/>
</dbReference>
<dbReference type="SMART" id="SM01377">
    <property type="entry name" value="Ribosomal_L40e"/>
    <property type="match status" value="1"/>
</dbReference>
<dbReference type="Gene3D" id="3.10.20.90">
    <property type="entry name" value="Phosphatidylinositol 3-kinase Catalytic Subunit, Chain A, domain 1"/>
    <property type="match status" value="1"/>
</dbReference>
<dbReference type="Pfam" id="PF01020">
    <property type="entry name" value="Ribosomal_L40e"/>
    <property type="match status" value="1"/>
</dbReference>
<comment type="similarity">
    <text evidence="4">In the N-terminal section; belongs to the ubiquitin family.</text>
</comment>
<comment type="subcellular location">
    <subcellularLocation>
        <location evidence="3">Cytoplasm</location>
    </subcellularLocation>
    <subcellularLocation>
        <location evidence="2">Nucleus</location>
    </subcellularLocation>
</comment>
<dbReference type="Proteomes" id="UP001497457">
    <property type="component" value="Chromosome 24b"/>
</dbReference>
<organism evidence="13 14">
    <name type="scientific">Urochloa decumbens</name>
    <dbReference type="NCBI Taxonomy" id="240449"/>
    <lineage>
        <taxon>Eukaryota</taxon>
        <taxon>Viridiplantae</taxon>
        <taxon>Streptophyta</taxon>
        <taxon>Embryophyta</taxon>
        <taxon>Tracheophyta</taxon>
        <taxon>Spermatophyta</taxon>
        <taxon>Magnoliopsida</taxon>
        <taxon>Liliopsida</taxon>
        <taxon>Poales</taxon>
        <taxon>Poaceae</taxon>
        <taxon>PACMAD clade</taxon>
        <taxon>Panicoideae</taxon>
        <taxon>Panicodae</taxon>
        <taxon>Paniceae</taxon>
        <taxon>Melinidinae</taxon>
        <taxon>Urochloa</taxon>
    </lineage>
</organism>
<accession>A0ABC9B481</accession>
<keyword evidence="10" id="KW-0687">Ribonucleoprotein</keyword>
<protein>
    <recommendedName>
        <fullName evidence="12">Ubiquitin-like domain-containing protein</fullName>
    </recommendedName>
</protein>
<dbReference type="PROSITE" id="PS50053">
    <property type="entry name" value="UBIQUITIN_2"/>
    <property type="match status" value="1"/>
</dbReference>
<evidence type="ECO:0000256" key="10">
    <source>
        <dbReference type="ARBA" id="ARBA00023274"/>
    </source>
</evidence>
<evidence type="ECO:0000256" key="8">
    <source>
        <dbReference type="ARBA" id="ARBA00022980"/>
    </source>
</evidence>
<sequence length="144" mass="16794">MAPSKMQIYVKMIKPETVTLFVDSTTTVDEVKAMIQKREGIPPDQQRLMCSGRQIEDGHTLADYNVQNEAVLHLALRLLGGFRGWYPYYIEDNLMKLALGYNEDKMICRKCYARLPKRATNCRKKKCGHSNQLRPKRKLSDKRW</sequence>
<evidence type="ECO:0000256" key="11">
    <source>
        <dbReference type="ARBA" id="ARBA00035124"/>
    </source>
</evidence>
<dbReference type="GO" id="GO:1990904">
    <property type="term" value="C:ribonucleoprotein complex"/>
    <property type="evidence" value="ECO:0007669"/>
    <property type="project" value="UniProtKB-KW"/>
</dbReference>
<dbReference type="GO" id="GO:0005634">
    <property type="term" value="C:nucleus"/>
    <property type="evidence" value="ECO:0007669"/>
    <property type="project" value="UniProtKB-SubCell"/>
</dbReference>
<feature type="domain" description="Ubiquitin-like" evidence="12">
    <location>
        <begin position="6"/>
        <end position="81"/>
    </location>
</feature>
<evidence type="ECO:0000256" key="3">
    <source>
        <dbReference type="ARBA" id="ARBA00004496"/>
    </source>
</evidence>
<keyword evidence="9" id="KW-0539">Nucleus</keyword>
<dbReference type="GO" id="GO:0005737">
    <property type="term" value="C:cytoplasm"/>
    <property type="evidence" value="ECO:0007669"/>
    <property type="project" value="UniProtKB-SubCell"/>
</dbReference>
<evidence type="ECO:0000256" key="4">
    <source>
        <dbReference type="ARBA" id="ARBA00008373"/>
    </source>
</evidence>
<evidence type="ECO:0000256" key="6">
    <source>
        <dbReference type="ARBA" id="ARBA00022490"/>
    </source>
</evidence>
<dbReference type="InterPro" id="IPR050158">
    <property type="entry name" value="Ubiquitin_ubiquitin-like"/>
</dbReference>
<dbReference type="SMART" id="SM00213">
    <property type="entry name" value="UBQ"/>
    <property type="match status" value="1"/>
</dbReference>
<dbReference type="Pfam" id="PF00240">
    <property type="entry name" value="ubiquitin"/>
    <property type="match status" value="1"/>
</dbReference>